<evidence type="ECO:0000313" key="7">
    <source>
        <dbReference type="Proteomes" id="UP000683139"/>
    </source>
</evidence>
<evidence type="ECO:0000256" key="3">
    <source>
        <dbReference type="ARBA" id="ARBA00023163"/>
    </source>
</evidence>
<reference evidence="6" key="1">
    <citation type="submission" date="2021-03" db="EMBL/GenBank/DDBJ databases">
        <title>Antimicrobial resistance genes in bacteria isolated from Japanese honey, and their potential for conferring macrolide and lincosamide resistance in the American foulbrood pathogen Paenibacillus larvae.</title>
        <authorList>
            <person name="Okamoto M."/>
            <person name="Kumagai M."/>
            <person name="Kanamori H."/>
            <person name="Takamatsu D."/>
        </authorList>
    </citation>
    <scope>NUCLEOTIDE SEQUENCE</scope>
    <source>
        <strain evidence="6">J40TS1</strain>
    </source>
</reference>
<keyword evidence="1" id="KW-0805">Transcription regulation</keyword>
<name>A0A919YRT3_9BACL</name>
<dbReference type="SMART" id="SM00342">
    <property type="entry name" value="HTH_ARAC"/>
    <property type="match status" value="1"/>
</dbReference>
<dbReference type="EMBL" id="BOSE01000009">
    <property type="protein sequence ID" value="GIP18510.1"/>
    <property type="molecule type" value="Genomic_DNA"/>
</dbReference>
<keyword evidence="3" id="KW-0804">Transcription</keyword>
<accession>A0A919YRT3</accession>
<comment type="caution">
    <text evidence="6">The sequence shown here is derived from an EMBL/GenBank/DDBJ whole genome shotgun (WGS) entry which is preliminary data.</text>
</comment>
<dbReference type="SUPFAM" id="SSF46689">
    <property type="entry name" value="Homeodomain-like"/>
    <property type="match status" value="1"/>
</dbReference>
<protein>
    <submittedName>
        <fullName evidence="6">HTH-type transcriptional regulator YtdP</fullName>
    </submittedName>
</protein>
<dbReference type="PROSITE" id="PS01124">
    <property type="entry name" value="HTH_ARAC_FAMILY_2"/>
    <property type="match status" value="1"/>
</dbReference>
<keyword evidence="4" id="KW-1133">Transmembrane helix</keyword>
<evidence type="ECO:0000256" key="2">
    <source>
        <dbReference type="ARBA" id="ARBA00023125"/>
    </source>
</evidence>
<dbReference type="GO" id="GO:0043565">
    <property type="term" value="F:sequence-specific DNA binding"/>
    <property type="evidence" value="ECO:0007669"/>
    <property type="project" value="InterPro"/>
</dbReference>
<evidence type="ECO:0000256" key="4">
    <source>
        <dbReference type="SAM" id="Phobius"/>
    </source>
</evidence>
<gene>
    <name evidence="6" type="primary">ytdP_2</name>
    <name evidence="6" type="ORF">J40TS1_41520</name>
</gene>
<dbReference type="AlphaFoldDB" id="A0A919YRT3"/>
<dbReference type="InterPro" id="IPR018060">
    <property type="entry name" value="HTH_AraC"/>
</dbReference>
<sequence>MNIKNKPLLYKFLLSYVLIFIFPIVIMLAFYYPYTMTAVKDKLSAWNDHTTEQLMNSMDIFTKYVYNLPAEIMQNQEIKPYMISEDPYQKIVIINEMRKYNITNAFIENTLFYLKDANYFFSNKGSAYTIDDFGIKGVGYVYKDWPVEEIEQDLAALTAPIIRPVEPVVVPGGHTFNILSFILPLPLGGENSPGSLLILVKEDTILNMMQTDNDESNGIFIITNEDKSCLVATLGCEQINTQAAFLHFLQQDFSAGANREIMIENETYLVSKSISRTNGWHYIRLVPISETVGDIRSLQKSTLLLLVIVIVTTSIVIYFSMRSNYHPIKRLVDVASQLFDEPDSKHKLNEIDTIDYALNQLSATKANLDEQLMQTKPIIRDQLLFDLLLGNYESWEQFAQEADDYQISFPYQYLTVAAMLIEADANSELFLTFSKIYFDKRQEPLVSYIMKSHNKREIIIVLCHEEQGNNEALLASLQRQIQQQLNQRCLIGFSKERELADIKSIYIAYLQAARCLDQIRFQHATILAGYADGMQTSSGLVSYQSELVQSLELATLKNDIENIPLIIQRIQGYMSSEGISAHIVQSLYWNTMSILFHALERFQQDNDSILSSIEFVFQRRYTLDQMLAIMSDTASKLCELLSEVMTSAARRTPSEQIMAIIEQYWADPNLSLQFMADQFQMSPSNFSYHFKKTMGQNFKEYIDGLRIQQSMLLIRHSQDSIENIAMQVGFMNSSSFIRSFKKIVGMTPGQYRDQSKQHR</sequence>
<keyword evidence="4" id="KW-0812">Transmembrane</keyword>
<dbReference type="PANTHER" id="PTHR43280">
    <property type="entry name" value="ARAC-FAMILY TRANSCRIPTIONAL REGULATOR"/>
    <property type="match status" value="1"/>
</dbReference>
<evidence type="ECO:0000256" key="1">
    <source>
        <dbReference type="ARBA" id="ARBA00023015"/>
    </source>
</evidence>
<organism evidence="6 7">
    <name type="scientific">Paenibacillus montaniterrae</name>
    <dbReference type="NCBI Taxonomy" id="429341"/>
    <lineage>
        <taxon>Bacteria</taxon>
        <taxon>Bacillati</taxon>
        <taxon>Bacillota</taxon>
        <taxon>Bacilli</taxon>
        <taxon>Bacillales</taxon>
        <taxon>Paenibacillaceae</taxon>
        <taxon>Paenibacillus</taxon>
    </lineage>
</organism>
<dbReference type="Pfam" id="PF12833">
    <property type="entry name" value="HTH_18"/>
    <property type="match status" value="1"/>
</dbReference>
<feature type="domain" description="HTH araC/xylS-type" evidence="5">
    <location>
        <begin position="655"/>
        <end position="754"/>
    </location>
</feature>
<keyword evidence="2" id="KW-0238">DNA-binding</keyword>
<keyword evidence="7" id="KW-1185">Reference proteome</keyword>
<dbReference type="RefSeq" id="WP_213519039.1">
    <property type="nucleotide sequence ID" value="NZ_BOSE01000009.1"/>
</dbReference>
<dbReference type="PRINTS" id="PR00032">
    <property type="entry name" value="HTHARAC"/>
</dbReference>
<dbReference type="InterPro" id="IPR009057">
    <property type="entry name" value="Homeodomain-like_sf"/>
</dbReference>
<dbReference type="InterPro" id="IPR018062">
    <property type="entry name" value="HTH_AraC-typ_CS"/>
</dbReference>
<keyword evidence="4" id="KW-0472">Membrane</keyword>
<dbReference type="GO" id="GO:0003700">
    <property type="term" value="F:DNA-binding transcription factor activity"/>
    <property type="evidence" value="ECO:0007669"/>
    <property type="project" value="InterPro"/>
</dbReference>
<dbReference type="PANTHER" id="PTHR43280:SF28">
    <property type="entry name" value="HTH-TYPE TRANSCRIPTIONAL ACTIVATOR RHAS"/>
    <property type="match status" value="1"/>
</dbReference>
<feature type="transmembrane region" description="Helical" evidence="4">
    <location>
        <begin position="12"/>
        <end position="34"/>
    </location>
</feature>
<evidence type="ECO:0000313" key="6">
    <source>
        <dbReference type="EMBL" id="GIP18510.1"/>
    </source>
</evidence>
<proteinExistence type="predicted"/>
<dbReference type="InterPro" id="IPR020449">
    <property type="entry name" value="Tscrpt_reg_AraC-type_HTH"/>
</dbReference>
<evidence type="ECO:0000259" key="5">
    <source>
        <dbReference type="PROSITE" id="PS01124"/>
    </source>
</evidence>
<dbReference type="PROSITE" id="PS00041">
    <property type="entry name" value="HTH_ARAC_FAMILY_1"/>
    <property type="match status" value="1"/>
</dbReference>
<dbReference type="Gene3D" id="1.10.10.60">
    <property type="entry name" value="Homeodomain-like"/>
    <property type="match status" value="2"/>
</dbReference>
<dbReference type="Proteomes" id="UP000683139">
    <property type="component" value="Unassembled WGS sequence"/>
</dbReference>